<organism evidence="2 3">
    <name type="scientific">Izhakiella capsodis</name>
    <dbReference type="NCBI Taxonomy" id="1367852"/>
    <lineage>
        <taxon>Bacteria</taxon>
        <taxon>Pseudomonadati</taxon>
        <taxon>Pseudomonadota</taxon>
        <taxon>Gammaproteobacteria</taxon>
        <taxon>Enterobacterales</taxon>
        <taxon>Erwiniaceae</taxon>
        <taxon>Izhakiella</taxon>
    </lineage>
</organism>
<dbReference type="RefSeq" id="WP_092875296.1">
    <property type="nucleotide sequence ID" value="NZ_FOVC01000002.1"/>
</dbReference>
<reference evidence="3" key="1">
    <citation type="submission" date="2016-10" db="EMBL/GenBank/DDBJ databases">
        <authorList>
            <person name="Varghese N."/>
            <person name="Submissions S."/>
        </authorList>
    </citation>
    <scope>NUCLEOTIDE SEQUENCE [LARGE SCALE GENOMIC DNA]</scope>
    <source>
        <strain evidence="3">N6PO6</strain>
    </source>
</reference>
<feature type="transmembrane region" description="Helical" evidence="1">
    <location>
        <begin position="41"/>
        <end position="60"/>
    </location>
</feature>
<keyword evidence="1" id="KW-0472">Membrane</keyword>
<dbReference type="PANTHER" id="PTHR38602">
    <property type="entry name" value="INNER MEMBRANE PROTEIN-RELATED"/>
    <property type="match status" value="1"/>
</dbReference>
<proteinExistence type="predicted"/>
<dbReference type="OrthoDB" id="9182237at2"/>
<dbReference type="AlphaFoldDB" id="A0A1I4VSP8"/>
<sequence>MNITIWLALALVLVLEGLGPMLLPRVWRRMILSMAQLPDSLLRRFGGGLVVAGVVIYYMLSAHAANGG</sequence>
<accession>A0A1I4VSP8</accession>
<dbReference type="PANTHER" id="PTHR38602:SF1">
    <property type="entry name" value="INNER MEMBRANE PROTEIN"/>
    <property type="match status" value="1"/>
</dbReference>
<keyword evidence="1" id="KW-0812">Transmembrane</keyword>
<dbReference type="EMBL" id="FOVC01000002">
    <property type="protein sequence ID" value="SFN04175.1"/>
    <property type="molecule type" value="Genomic_DNA"/>
</dbReference>
<evidence type="ECO:0008006" key="4">
    <source>
        <dbReference type="Google" id="ProtNLM"/>
    </source>
</evidence>
<gene>
    <name evidence="2" type="ORF">SAMN05216516_10250</name>
</gene>
<dbReference type="InterPro" id="IPR019201">
    <property type="entry name" value="DUF2065"/>
</dbReference>
<evidence type="ECO:0000256" key="1">
    <source>
        <dbReference type="SAM" id="Phobius"/>
    </source>
</evidence>
<dbReference type="Proteomes" id="UP000242222">
    <property type="component" value="Unassembled WGS sequence"/>
</dbReference>
<dbReference type="STRING" id="1367852.SAMN05216516_10250"/>
<name>A0A1I4VSP8_9GAMM</name>
<protein>
    <recommendedName>
        <fullName evidence="4">DUF2065 domain-containing protein</fullName>
    </recommendedName>
</protein>
<evidence type="ECO:0000313" key="3">
    <source>
        <dbReference type="Proteomes" id="UP000242222"/>
    </source>
</evidence>
<evidence type="ECO:0000313" key="2">
    <source>
        <dbReference type="EMBL" id="SFN04175.1"/>
    </source>
</evidence>
<keyword evidence="1" id="KW-1133">Transmembrane helix</keyword>
<keyword evidence="3" id="KW-1185">Reference proteome</keyword>
<dbReference type="Pfam" id="PF09838">
    <property type="entry name" value="DUF2065"/>
    <property type="match status" value="1"/>
</dbReference>